<keyword evidence="7" id="KW-0406">Ion transport</keyword>
<feature type="transmembrane region" description="Helical" evidence="10">
    <location>
        <begin position="30"/>
        <end position="52"/>
    </location>
</feature>
<feature type="transmembrane region" description="Helical" evidence="10">
    <location>
        <begin position="362"/>
        <end position="384"/>
    </location>
</feature>
<dbReference type="GO" id="GO:0005886">
    <property type="term" value="C:plasma membrane"/>
    <property type="evidence" value="ECO:0007669"/>
    <property type="project" value="UniProtKB-SubCell"/>
</dbReference>
<dbReference type="RefSeq" id="WP_141197906.1">
    <property type="nucleotide sequence ID" value="NZ_CP041186.1"/>
</dbReference>
<evidence type="ECO:0000256" key="7">
    <source>
        <dbReference type="ARBA" id="ARBA00023065"/>
    </source>
</evidence>
<dbReference type="PIRSF" id="PIRSF006603">
    <property type="entry name" value="DinF"/>
    <property type="match status" value="1"/>
</dbReference>
<keyword evidence="8 10" id="KW-0472">Membrane</keyword>
<dbReference type="Proteomes" id="UP000315995">
    <property type="component" value="Chromosome"/>
</dbReference>
<feature type="transmembrane region" description="Helical" evidence="10">
    <location>
        <begin position="100"/>
        <end position="124"/>
    </location>
</feature>
<dbReference type="GO" id="GO:0006811">
    <property type="term" value="P:monoatomic ion transport"/>
    <property type="evidence" value="ECO:0007669"/>
    <property type="project" value="UniProtKB-KW"/>
</dbReference>
<dbReference type="NCBIfam" id="TIGR00797">
    <property type="entry name" value="matE"/>
    <property type="match status" value="1"/>
</dbReference>
<dbReference type="InterPro" id="IPR048279">
    <property type="entry name" value="MdtK-like"/>
</dbReference>
<keyword evidence="3" id="KW-0050">Antiport</keyword>
<evidence type="ECO:0000256" key="9">
    <source>
        <dbReference type="ARBA" id="ARBA00031636"/>
    </source>
</evidence>
<dbReference type="GO" id="GO:0042910">
    <property type="term" value="F:xenobiotic transmembrane transporter activity"/>
    <property type="evidence" value="ECO:0007669"/>
    <property type="project" value="InterPro"/>
</dbReference>
<feature type="transmembrane region" description="Helical" evidence="10">
    <location>
        <begin position="420"/>
        <end position="439"/>
    </location>
</feature>
<evidence type="ECO:0000313" key="11">
    <source>
        <dbReference type="EMBL" id="QDG51423.1"/>
    </source>
</evidence>
<dbReference type="InterPro" id="IPR050222">
    <property type="entry name" value="MATE_MdtK"/>
</dbReference>
<dbReference type="Pfam" id="PF01554">
    <property type="entry name" value="MatE"/>
    <property type="match status" value="2"/>
</dbReference>
<keyword evidence="6 10" id="KW-1133">Transmembrane helix</keyword>
<evidence type="ECO:0000313" key="12">
    <source>
        <dbReference type="Proteomes" id="UP000315995"/>
    </source>
</evidence>
<reference evidence="11 12" key="1">
    <citation type="submission" date="2019-06" db="EMBL/GenBank/DDBJ databases">
        <title>Persicimonas caeni gen. nov., sp. nov., a predatory bacterium isolated from solar saltern.</title>
        <authorList>
            <person name="Wang S."/>
        </authorList>
    </citation>
    <scope>NUCLEOTIDE SEQUENCE [LARGE SCALE GENOMIC DNA]</scope>
    <source>
        <strain evidence="11 12">YN101</strain>
    </source>
</reference>
<keyword evidence="4" id="KW-1003">Cell membrane</keyword>
<keyword evidence="5 10" id="KW-0812">Transmembrane</keyword>
<dbReference type="GO" id="GO:0015297">
    <property type="term" value="F:antiporter activity"/>
    <property type="evidence" value="ECO:0007669"/>
    <property type="project" value="UniProtKB-KW"/>
</dbReference>
<evidence type="ECO:0000256" key="1">
    <source>
        <dbReference type="ARBA" id="ARBA00004651"/>
    </source>
</evidence>
<keyword evidence="2" id="KW-0813">Transport</keyword>
<accession>A0A4Y6PT63</accession>
<feature type="transmembrane region" description="Helical" evidence="10">
    <location>
        <begin position="323"/>
        <end position="342"/>
    </location>
</feature>
<evidence type="ECO:0000256" key="10">
    <source>
        <dbReference type="SAM" id="Phobius"/>
    </source>
</evidence>
<evidence type="ECO:0000256" key="6">
    <source>
        <dbReference type="ARBA" id="ARBA00022989"/>
    </source>
</evidence>
<dbReference type="OrthoDB" id="9805232at2"/>
<dbReference type="InterPro" id="IPR002528">
    <property type="entry name" value="MATE_fam"/>
</dbReference>
<dbReference type="AlphaFoldDB" id="A0A4Y6PT63"/>
<feature type="transmembrane region" description="Helical" evidence="10">
    <location>
        <begin position="391"/>
        <end position="414"/>
    </location>
</feature>
<gene>
    <name evidence="11" type="ORF">FIV42_11920</name>
</gene>
<dbReference type="PANTHER" id="PTHR43298">
    <property type="entry name" value="MULTIDRUG RESISTANCE PROTEIN NORM-RELATED"/>
    <property type="match status" value="1"/>
</dbReference>
<dbReference type="CDD" id="cd13137">
    <property type="entry name" value="MATE_NorM_like"/>
    <property type="match status" value="1"/>
</dbReference>
<feature type="transmembrane region" description="Helical" evidence="10">
    <location>
        <begin position="58"/>
        <end position="79"/>
    </location>
</feature>
<dbReference type="PANTHER" id="PTHR43298:SF2">
    <property type="entry name" value="FMN_FAD EXPORTER YEEO-RELATED"/>
    <property type="match status" value="1"/>
</dbReference>
<name>A0A4Y6PT63_PERCE</name>
<comment type="subcellular location">
    <subcellularLocation>
        <location evidence="1">Cell membrane</location>
        <topology evidence="1">Multi-pass membrane protein</topology>
    </subcellularLocation>
</comment>
<feature type="transmembrane region" description="Helical" evidence="10">
    <location>
        <begin position="281"/>
        <end position="303"/>
    </location>
</feature>
<sequence length="452" mass="47689">MSTENEDNLEHRHGADAPAGSIREVAKISWPIVVGMLSYTAMGVADTLFVGWVGKTELAAVGLATTAIFLLNSLFMGTLHGTKVLSSQATGKGRPEEAKMAGWLGSLLAIPFGLIVAVLALFGGPIFAVLGGPPEVQALAQEYFGVRALGAVFWYVTIAYCDYFQGTGNTRTPMKINLVANAVNIALDPLLIFGLGPIPAMGVSGAALATIIAQATGMLIATVLFVGRAGLVRKPDWKVANKLMRLGFPMGVRATLGVGAFTAFTALLARMGEDQLAAHQIALKIISISFLPGYGLSETATILTGQYVGARRFEAARRAFRSVLFVAVGVMGTCGVAFFALGEHLVAVFNTDPTVVRLGTRLLYVATLFQVFDAIAMVATGALNGIGDTKFTMWTGIACSWFVMVPASYFFGVALEGGAVGAWLGLTVEIVVVAAITLVRFNRTSWHEVVVE</sequence>
<feature type="transmembrane region" description="Helical" evidence="10">
    <location>
        <begin position="144"/>
        <end position="164"/>
    </location>
</feature>
<evidence type="ECO:0000256" key="4">
    <source>
        <dbReference type="ARBA" id="ARBA00022475"/>
    </source>
</evidence>
<evidence type="ECO:0000256" key="5">
    <source>
        <dbReference type="ARBA" id="ARBA00022692"/>
    </source>
</evidence>
<feature type="transmembrane region" description="Helical" evidence="10">
    <location>
        <begin position="206"/>
        <end position="226"/>
    </location>
</feature>
<feature type="transmembrane region" description="Helical" evidence="10">
    <location>
        <begin position="246"/>
        <end position="269"/>
    </location>
</feature>
<evidence type="ECO:0000256" key="8">
    <source>
        <dbReference type="ARBA" id="ARBA00023136"/>
    </source>
</evidence>
<protein>
    <recommendedName>
        <fullName evidence="9">Multidrug-efflux transporter</fullName>
    </recommendedName>
</protein>
<dbReference type="EMBL" id="CP041186">
    <property type="protein sequence ID" value="QDG51423.1"/>
    <property type="molecule type" value="Genomic_DNA"/>
</dbReference>
<proteinExistence type="predicted"/>
<accession>A0A5B8Y4R8</accession>
<evidence type="ECO:0000256" key="3">
    <source>
        <dbReference type="ARBA" id="ARBA00022449"/>
    </source>
</evidence>
<keyword evidence="12" id="KW-1185">Reference proteome</keyword>
<organism evidence="11 12">
    <name type="scientific">Persicimonas caeni</name>
    <dbReference type="NCBI Taxonomy" id="2292766"/>
    <lineage>
        <taxon>Bacteria</taxon>
        <taxon>Deltaproteobacteria</taxon>
        <taxon>Bradymonadales</taxon>
        <taxon>Bradymonadaceae</taxon>
        <taxon>Persicimonas</taxon>
    </lineage>
</organism>
<feature type="transmembrane region" description="Helical" evidence="10">
    <location>
        <begin position="176"/>
        <end position="200"/>
    </location>
</feature>
<evidence type="ECO:0000256" key="2">
    <source>
        <dbReference type="ARBA" id="ARBA00022448"/>
    </source>
</evidence>